<dbReference type="Gene3D" id="3.40.50.2000">
    <property type="entry name" value="Glycogen Phosphorylase B"/>
    <property type="match status" value="2"/>
</dbReference>
<keyword evidence="3" id="KW-1185">Reference proteome</keyword>
<reference evidence="2 3" key="1">
    <citation type="submission" date="2024-08" db="EMBL/GenBank/DDBJ databases">
        <authorList>
            <person name="Lu H."/>
        </authorList>
    </citation>
    <scope>NUCLEOTIDE SEQUENCE [LARGE SCALE GENOMIC DNA]</scope>
    <source>
        <strain evidence="2 3">LKC17W</strain>
    </source>
</reference>
<proteinExistence type="predicted"/>
<dbReference type="PANTHER" id="PTHR45947:SF3">
    <property type="entry name" value="SULFOQUINOVOSYL TRANSFERASE SQD2"/>
    <property type="match status" value="1"/>
</dbReference>
<evidence type="ECO:0000313" key="2">
    <source>
        <dbReference type="EMBL" id="MFG6443396.1"/>
    </source>
</evidence>
<organism evidence="2 3">
    <name type="scientific">Pelomonas margarita</name>
    <dbReference type="NCBI Taxonomy" id="3299031"/>
    <lineage>
        <taxon>Bacteria</taxon>
        <taxon>Pseudomonadati</taxon>
        <taxon>Pseudomonadota</taxon>
        <taxon>Betaproteobacteria</taxon>
        <taxon>Burkholderiales</taxon>
        <taxon>Sphaerotilaceae</taxon>
        <taxon>Roseateles</taxon>
    </lineage>
</organism>
<evidence type="ECO:0000313" key="3">
    <source>
        <dbReference type="Proteomes" id="UP001606301"/>
    </source>
</evidence>
<dbReference type="Proteomes" id="UP001606301">
    <property type="component" value="Unassembled WGS sequence"/>
</dbReference>
<dbReference type="InterPro" id="IPR050194">
    <property type="entry name" value="Glycosyltransferase_grp1"/>
</dbReference>
<comment type="caution">
    <text evidence="2">The sequence shown here is derived from an EMBL/GenBank/DDBJ whole genome shotgun (WGS) entry which is preliminary data.</text>
</comment>
<gene>
    <name evidence="2" type="ORF">ACG0Z3_22125</name>
</gene>
<sequence length="407" mass="44047">MNTVDADDILVDDLPAPRHSRRLAVVTETYPPEVNGVAMSMARVVDGLNRRNHDVQLIRPRQSAKLTPPSSGIPAVDEVLTKGLPVPLYPNLRMGVPSKRALVKLWSLKRPDVVHIATEGPLGWSALQAAQHLALPVTSDYRTNFHAYGKHYRLGLLSKPIMGYLRKFHNRCDATMVPTEAMRVLLAERGFERLTVVGRGVDTQRFDPARRNDKLRARWSAGPDDLVLGYVGRLAPEKNLGVVLAAYEAVKAEQPRARLVLVGDGPMRAELAARAPEAHFAGPRSGDDLAAHYAGLDLFLFASLTETFGNVTTEAMASGCAVVAFDSAAAGELIHSGQNGWLAGPGRESDFVAAARMAALDGAARRGVAEAARETTRRLDWGDITTRFEAVLEGAIGRTAQPFETAA</sequence>
<dbReference type="InterPro" id="IPR028098">
    <property type="entry name" value="Glyco_trans_4-like_N"/>
</dbReference>
<keyword evidence="2" id="KW-0808">Transferase</keyword>
<name>A0ABW7FPX2_9BURK</name>
<dbReference type="PANTHER" id="PTHR45947">
    <property type="entry name" value="SULFOQUINOVOSYL TRANSFERASE SQD2"/>
    <property type="match status" value="1"/>
</dbReference>
<accession>A0ABW7FPX2</accession>
<dbReference type="RefSeq" id="WP_394401957.1">
    <property type="nucleotide sequence ID" value="NZ_JBIGHW010000022.1"/>
</dbReference>
<feature type="domain" description="Glycosyltransferase subfamily 4-like N-terminal" evidence="1">
    <location>
        <begin position="34"/>
        <end position="205"/>
    </location>
</feature>
<dbReference type="Pfam" id="PF13439">
    <property type="entry name" value="Glyco_transf_4"/>
    <property type="match status" value="1"/>
</dbReference>
<evidence type="ECO:0000259" key="1">
    <source>
        <dbReference type="Pfam" id="PF13439"/>
    </source>
</evidence>
<protein>
    <submittedName>
        <fullName evidence="2">Glycosyltransferase family 4 protein</fullName>
        <ecNumber evidence="2">2.4.-.-</ecNumber>
    </submittedName>
</protein>
<dbReference type="SUPFAM" id="SSF53756">
    <property type="entry name" value="UDP-Glycosyltransferase/glycogen phosphorylase"/>
    <property type="match status" value="1"/>
</dbReference>
<dbReference type="EMBL" id="JBIGHW010000022">
    <property type="protein sequence ID" value="MFG6443396.1"/>
    <property type="molecule type" value="Genomic_DNA"/>
</dbReference>
<keyword evidence="2" id="KW-0328">Glycosyltransferase</keyword>
<dbReference type="CDD" id="cd03814">
    <property type="entry name" value="GT4-like"/>
    <property type="match status" value="1"/>
</dbReference>
<dbReference type="Pfam" id="PF13692">
    <property type="entry name" value="Glyco_trans_1_4"/>
    <property type="match status" value="1"/>
</dbReference>
<dbReference type="GO" id="GO:0016757">
    <property type="term" value="F:glycosyltransferase activity"/>
    <property type="evidence" value="ECO:0007669"/>
    <property type="project" value="UniProtKB-KW"/>
</dbReference>
<dbReference type="EC" id="2.4.-.-" evidence="2"/>